<evidence type="ECO:0000256" key="1">
    <source>
        <dbReference type="SAM" id="MobiDB-lite"/>
    </source>
</evidence>
<feature type="region of interest" description="Disordered" evidence="1">
    <location>
        <begin position="64"/>
        <end position="87"/>
    </location>
</feature>
<dbReference type="Proteomes" id="UP001386955">
    <property type="component" value="Unassembled WGS sequence"/>
</dbReference>
<protein>
    <submittedName>
        <fullName evidence="2">Uncharacterized protein</fullName>
    </submittedName>
</protein>
<name>A0AAN9XT14_PSOTE</name>
<accession>A0AAN9XT14</accession>
<evidence type="ECO:0000313" key="2">
    <source>
        <dbReference type="EMBL" id="KAK7406464.1"/>
    </source>
</evidence>
<keyword evidence="3" id="KW-1185">Reference proteome</keyword>
<evidence type="ECO:0000313" key="3">
    <source>
        <dbReference type="Proteomes" id="UP001386955"/>
    </source>
</evidence>
<proteinExistence type="predicted"/>
<reference evidence="2 3" key="1">
    <citation type="submission" date="2024-01" db="EMBL/GenBank/DDBJ databases">
        <title>The genomes of 5 underutilized Papilionoideae crops provide insights into root nodulation and disease resistanc.</title>
        <authorList>
            <person name="Jiang F."/>
        </authorList>
    </citation>
    <scope>NUCLEOTIDE SEQUENCE [LARGE SCALE GENOMIC DNA]</scope>
    <source>
        <strain evidence="2">DUOXIRENSHENG_FW03</strain>
        <tissue evidence="2">Leaves</tissue>
    </source>
</reference>
<dbReference type="AlphaFoldDB" id="A0AAN9XT14"/>
<sequence length="87" mass="10203">MCNYLPPLARKFCPRFWEQLGVREPVPTSLCYVPWRCGLMRPVVERSKVFVFRLDVEYLTKSSNGYSAKSVRPPTRTQPNHNKGDNW</sequence>
<dbReference type="EMBL" id="JAYMYS010000002">
    <property type="protein sequence ID" value="KAK7406464.1"/>
    <property type="molecule type" value="Genomic_DNA"/>
</dbReference>
<comment type="caution">
    <text evidence="2">The sequence shown here is derived from an EMBL/GenBank/DDBJ whole genome shotgun (WGS) entry which is preliminary data.</text>
</comment>
<gene>
    <name evidence="2" type="ORF">VNO78_08090</name>
</gene>
<organism evidence="2 3">
    <name type="scientific">Psophocarpus tetragonolobus</name>
    <name type="common">Winged bean</name>
    <name type="synonym">Dolichos tetragonolobus</name>
    <dbReference type="NCBI Taxonomy" id="3891"/>
    <lineage>
        <taxon>Eukaryota</taxon>
        <taxon>Viridiplantae</taxon>
        <taxon>Streptophyta</taxon>
        <taxon>Embryophyta</taxon>
        <taxon>Tracheophyta</taxon>
        <taxon>Spermatophyta</taxon>
        <taxon>Magnoliopsida</taxon>
        <taxon>eudicotyledons</taxon>
        <taxon>Gunneridae</taxon>
        <taxon>Pentapetalae</taxon>
        <taxon>rosids</taxon>
        <taxon>fabids</taxon>
        <taxon>Fabales</taxon>
        <taxon>Fabaceae</taxon>
        <taxon>Papilionoideae</taxon>
        <taxon>50 kb inversion clade</taxon>
        <taxon>NPAAA clade</taxon>
        <taxon>indigoferoid/millettioid clade</taxon>
        <taxon>Phaseoleae</taxon>
        <taxon>Psophocarpus</taxon>
    </lineage>
</organism>